<sequence>MTRKDSVDAVVDRTRFSPEKGWGAHTVEKIGGTSMSEYASVRDNVICAGGGPEQAIGRMFVVSAYGGVTDRLLEHKKTEEPGVFASFREASDGSTWRQSLDAAKVYLDQINRELFQTASGLADANAFIDKRIETLRGCLENVETLCRHGHFSLDNQLDALREMLASLGEAHSAWNTVQLLRRDGIPAELVDLSGWTDEGDCDLDKRIVDALAPLDITQCVPIITGYAQCAEGLMDRFDRGYSEMTFSRVAVLTGAREAIIHKEYHLSSADPKVVGADVVVPIGRTNYDVADQLSSLGMEAIHPQAARGLREQDIPLRIKNTFEPEHTGTLITADYVSATPRVEIVAGRRGVYALEVFDQDMVGAITKYDQAILKVLERYRVRVVSKDINANTITHFVACNLKTLKRVVLELNEVLPGAEIDQQQVAIVSAIGSDMKIKGVLARTTLALAEAGVTVSAVHQSRRQVDMQFVVAEKDYDAAVSALHAKLVEVEDHGRAIALAS</sequence>
<dbReference type="SUPFAM" id="SSF55021">
    <property type="entry name" value="ACT-like"/>
    <property type="match status" value="1"/>
</dbReference>
<dbReference type="GO" id="GO:0009090">
    <property type="term" value="P:homoserine biosynthetic process"/>
    <property type="evidence" value="ECO:0007669"/>
    <property type="project" value="TreeGrafter"/>
</dbReference>
<dbReference type="GO" id="GO:0005524">
    <property type="term" value="F:ATP binding"/>
    <property type="evidence" value="ECO:0007669"/>
    <property type="project" value="UniProtKB-KW"/>
</dbReference>
<accession>B8KTM3</accession>
<dbReference type="Gene3D" id="3.40.1160.10">
    <property type="entry name" value="Acetylglutamate kinase-like"/>
    <property type="match status" value="1"/>
</dbReference>
<evidence type="ECO:0000256" key="4">
    <source>
        <dbReference type="ARBA" id="ARBA00022741"/>
    </source>
</evidence>
<evidence type="ECO:0000256" key="3">
    <source>
        <dbReference type="ARBA" id="ARBA00022679"/>
    </source>
</evidence>
<dbReference type="Proteomes" id="UP000004699">
    <property type="component" value="Unassembled WGS sequence"/>
</dbReference>
<protein>
    <recommendedName>
        <fullName evidence="2">aspartate kinase</fullName>
        <ecNumber evidence="2">2.7.2.4</ecNumber>
    </recommendedName>
</protein>
<dbReference type="Gene3D" id="3.30.2130.10">
    <property type="entry name" value="VC0802-like"/>
    <property type="match status" value="1"/>
</dbReference>
<dbReference type="EC" id="2.7.2.4" evidence="2"/>
<dbReference type="eggNOG" id="COG0527">
    <property type="taxonomic scope" value="Bacteria"/>
</dbReference>
<proteinExistence type="inferred from homology"/>
<organism evidence="10 11">
    <name type="scientific">Luminiphilus syltensis NOR5-1B</name>
    <dbReference type="NCBI Taxonomy" id="565045"/>
    <lineage>
        <taxon>Bacteria</taxon>
        <taxon>Pseudomonadati</taxon>
        <taxon>Pseudomonadota</taxon>
        <taxon>Gammaproteobacteria</taxon>
        <taxon>Cellvibrionales</taxon>
        <taxon>Halieaceae</taxon>
        <taxon>Luminiphilus</taxon>
    </lineage>
</organism>
<dbReference type="HOGENOM" id="CLU_047213_0_0_6"/>
<dbReference type="AlphaFoldDB" id="B8KTM3"/>
<keyword evidence="4" id="KW-0547">Nucleotide-binding</keyword>
<dbReference type="PANTHER" id="PTHR21499:SF3">
    <property type="entry name" value="ASPARTOKINASE"/>
    <property type="match status" value="1"/>
</dbReference>
<keyword evidence="6" id="KW-0067">ATP-binding</keyword>
<dbReference type="Pfam" id="PF22468">
    <property type="entry name" value="ACT_9"/>
    <property type="match status" value="1"/>
</dbReference>
<dbReference type="InterPro" id="IPR001048">
    <property type="entry name" value="Asp/Glu/Uridylate_kinase"/>
</dbReference>
<evidence type="ECO:0000256" key="7">
    <source>
        <dbReference type="ARBA" id="ARBA00047872"/>
    </source>
</evidence>
<comment type="similarity">
    <text evidence="1">Belongs to the aspartokinase family.</text>
</comment>
<gene>
    <name evidence="10" type="ORF">NOR51B_272</name>
</gene>
<evidence type="ECO:0000313" key="11">
    <source>
        <dbReference type="Proteomes" id="UP000004699"/>
    </source>
</evidence>
<feature type="domain" description="Aspartate/glutamate/uridylate kinase" evidence="8">
    <location>
        <begin position="26"/>
        <end position="320"/>
    </location>
</feature>
<evidence type="ECO:0000256" key="6">
    <source>
        <dbReference type="ARBA" id="ARBA00022840"/>
    </source>
</evidence>
<keyword evidence="3 10" id="KW-0808">Transferase</keyword>
<dbReference type="GO" id="GO:0009089">
    <property type="term" value="P:lysine biosynthetic process via diaminopimelate"/>
    <property type="evidence" value="ECO:0007669"/>
    <property type="project" value="TreeGrafter"/>
</dbReference>
<dbReference type="InterPro" id="IPR054352">
    <property type="entry name" value="ACT_Aspartokinase"/>
</dbReference>
<dbReference type="STRING" id="565045.NOR51B_272"/>
<dbReference type="OrthoDB" id="9799110at2"/>
<dbReference type="SUPFAM" id="SSF53633">
    <property type="entry name" value="Carbamate kinase-like"/>
    <property type="match status" value="1"/>
</dbReference>
<keyword evidence="5 10" id="KW-0418">Kinase</keyword>
<keyword evidence="11" id="KW-1185">Reference proteome</keyword>
<dbReference type="GO" id="GO:0005829">
    <property type="term" value="C:cytosol"/>
    <property type="evidence" value="ECO:0007669"/>
    <property type="project" value="TreeGrafter"/>
</dbReference>
<dbReference type="NCBIfam" id="NF006614">
    <property type="entry name" value="PRK09181.1"/>
    <property type="match status" value="1"/>
</dbReference>
<dbReference type="InterPro" id="IPR036393">
    <property type="entry name" value="AceGlu_kinase-like_sf"/>
</dbReference>
<dbReference type="PANTHER" id="PTHR21499">
    <property type="entry name" value="ASPARTATE KINASE"/>
    <property type="match status" value="1"/>
</dbReference>
<evidence type="ECO:0000256" key="2">
    <source>
        <dbReference type="ARBA" id="ARBA00013059"/>
    </source>
</evidence>
<evidence type="ECO:0000256" key="5">
    <source>
        <dbReference type="ARBA" id="ARBA00022777"/>
    </source>
</evidence>
<evidence type="ECO:0000313" key="10">
    <source>
        <dbReference type="EMBL" id="EED34335.1"/>
    </source>
</evidence>
<reference evidence="11" key="1">
    <citation type="journal article" date="2013" name="BMC Microbiol.">
        <title>Taxonomy and evolution of bacteriochlorophyll a-containing members of the OM60/NOR5 clade of marine gammaproteobacteria: description of Luminiphilus syltensis gen. nov., sp. nov., reclassification of Haliea rubra as Pseudohaliea rubra gen. nov., comb. nov., and emendation of Chromatocurvus halotolerans.</title>
        <authorList>
            <person name="Spring S."/>
            <person name="Riedel T."/>
            <person name="Sproer C."/>
            <person name="Yan S."/>
            <person name="Harder J."/>
            <person name="Fuchs B.M."/>
        </authorList>
    </citation>
    <scope>NUCLEOTIDE SEQUENCE [LARGE SCALE GENOMIC DNA]</scope>
    <source>
        <strain evidence="11">NOR51-B</strain>
    </source>
</reference>
<dbReference type="GO" id="GO:0004072">
    <property type="term" value="F:aspartate kinase activity"/>
    <property type="evidence" value="ECO:0007669"/>
    <property type="project" value="UniProtKB-EC"/>
</dbReference>
<name>B8KTM3_9GAMM</name>
<evidence type="ECO:0000259" key="8">
    <source>
        <dbReference type="Pfam" id="PF00696"/>
    </source>
</evidence>
<dbReference type="EMBL" id="DS999411">
    <property type="protein sequence ID" value="EED34335.1"/>
    <property type="molecule type" value="Genomic_DNA"/>
</dbReference>
<dbReference type="Pfam" id="PF00696">
    <property type="entry name" value="AA_kinase"/>
    <property type="match status" value="1"/>
</dbReference>
<evidence type="ECO:0000256" key="1">
    <source>
        <dbReference type="ARBA" id="ARBA00010122"/>
    </source>
</evidence>
<dbReference type="InterPro" id="IPR045865">
    <property type="entry name" value="ACT-like_dom_sf"/>
</dbReference>
<comment type="catalytic activity">
    <reaction evidence="7">
        <text>L-aspartate + ATP = 4-phospho-L-aspartate + ADP</text>
        <dbReference type="Rhea" id="RHEA:23776"/>
        <dbReference type="ChEBI" id="CHEBI:29991"/>
        <dbReference type="ChEBI" id="CHEBI:30616"/>
        <dbReference type="ChEBI" id="CHEBI:57535"/>
        <dbReference type="ChEBI" id="CHEBI:456216"/>
        <dbReference type="EC" id="2.7.2.4"/>
    </reaction>
</comment>
<evidence type="ECO:0000259" key="9">
    <source>
        <dbReference type="Pfam" id="PF22468"/>
    </source>
</evidence>
<dbReference type="CDD" id="cd04910">
    <property type="entry name" value="ACT_AK-Ectoine_1"/>
    <property type="match status" value="1"/>
</dbReference>
<dbReference type="RefSeq" id="WP_009019083.1">
    <property type="nucleotide sequence ID" value="NZ_DS999411.1"/>
</dbReference>
<feature type="domain" description="Aspartokinase ACT" evidence="9">
    <location>
        <begin position="428"/>
        <end position="486"/>
    </location>
</feature>